<dbReference type="AlphaFoldDB" id="A0A151JFR6"/>
<accession>A0A151JFR6</accession>
<protein>
    <recommendedName>
        <fullName evidence="1">Group II intron maturase-specific domain-containing protein</fullName>
    </recommendedName>
</protein>
<proteinExistence type="predicted"/>
<dbReference type="Proteomes" id="UP000075349">
    <property type="component" value="Unassembled WGS sequence"/>
</dbReference>
<name>A0A151JFR6_9VIBR</name>
<organism evidence="2 3">
    <name type="scientific">Vibrio cidicii</name>
    <dbReference type="NCBI Taxonomy" id="1763883"/>
    <lineage>
        <taxon>Bacteria</taxon>
        <taxon>Pseudomonadati</taxon>
        <taxon>Pseudomonadota</taxon>
        <taxon>Gammaproteobacteria</taxon>
        <taxon>Vibrionales</taxon>
        <taxon>Vibrionaceae</taxon>
        <taxon>Vibrio</taxon>
    </lineage>
</organism>
<evidence type="ECO:0000259" key="1">
    <source>
        <dbReference type="Pfam" id="PF08388"/>
    </source>
</evidence>
<feature type="domain" description="Group II intron maturase-specific" evidence="1">
    <location>
        <begin position="2"/>
        <end position="72"/>
    </location>
</feature>
<gene>
    <name evidence="2" type="ORF">AUQ44_01490</name>
</gene>
<dbReference type="EMBL" id="LOMK01000001">
    <property type="protein sequence ID" value="KYN24611.1"/>
    <property type="molecule type" value="Genomic_DNA"/>
</dbReference>
<evidence type="ECO:0000313" key="3">
    <source>
        <dbReference type="Proteomes" id="UP000075349"/>
    </source>
</evidence>
<dbReference type="InterPro" id="IPR013597">
    <property type="entry name" value="Mat_intron_G2"/>
</dbReference>
<reference evidence="3" key="1">
    <citation type="submission" date="2015-12" db="EMBL/GenBank/DDBJ databases">
        <authorList>
            <person name="Tarr C.L."/>
            <person name="Gladney L.M."/>
        </authorList>
    </citation>
    <scope>NUCLEOTIDE SEQUENCE [LARGE SCALE GENOMIC DNA]</scope>
    <source>
        <strain evidence="3">2756-81</strain>
    </source>
</reference>
<dbReference type="Pfam" id="PF08388">
    <property type="entry name" value="GIIM"/>
    <property type="match status" value="1"/>
</dbReference>
<sequence>MRELIKKHETIPVNNLIKMINPKLRGWANYYRHCVAKQTFNYVHSRLFQMLWRWAVRRHPTKGKRWIALKYFINRKGQL</sequence>
<comment type="caution">
    <text evidence="2">The sequence shown here is derived from an EMBL/GenBank/DDBJ whole genome shotgun (WGS) entry which is preliminary data.</text>
</comment>
<evidence type="ECO:0000313" key="2">
    <source>
        <dbReference type="EMBL" id="KYN24611.1"/>
    </source>
</evidence>